<accession>A0A8J8B4G4</accession>
<dbReference type="InterPro" id="IPR036895">
    <property type="entry name" value="Uracil-DNA_glycosylase-like_sf"/>
</dbReference>
<evidence type="ECO:0000256" key="3">
    <source>
        <dbReference type="ARBA" id="ARBA00023204"/>
    </source>
</evidence>
<dbReference type="PANTHER" id="PTHR12159:SF9">
    <property type="entry name" value="G_T MISMATCH-SPECIFIC THYMINE DNA GLYCOSYLASE"/>
    <property type="match status" value="1"/>
</dbReference>
<dbReference type="EMBL" id="JWHL01000001">
    <property type="protein sequence ID" value="MBR1368004.1"/>
    <property type="molecule type" value="Genomic_DNA"/>
</dbReference>
<evidence type="ECO:0000256" key="2">
    <source>
        <dbReference type="ARBA" id="ARBA00022801"/>
    </source>
</evidence>
<feature type="domain" description="Uracil-DNA glycosylase-like" evidence="4">
    <location>
        <begin position="45"/>
        <end position="186"/>
    </location>
</feature>
<evidence type="ECO:0000313" key="6">
    <source>
        <dbReference type="Proteomes" id="UP000730161"/>
    </source>
</evidence>
<keyword evidence="2" id="KW-0378">Hydrolase</keyword>
<proteinExistence type="predicted"/>
<dbReference type="InterPro" id="IPR015637">
    <property type="entry name" value="MUG/TDG"/>
</dbReference>
<organism evidence="5 6">
    <name type="scientific">Methanocalculus chunghsingensis</name>
    <dbReference type="NCBI Taxonomy" id="156457"/>
    <lineage>
        <taxon>Archaea</taxon>
        <taxon>Methanobacteriati</taxon>
        <taxon>Methanobacteriota</taxon>
        <taxon>Stenosarchaea group</taxon>
        <taxon>Methanomicrobia</taxon>
        <taxon>Methanomicrobiales</taxon>
        <taxon>Methanocalculaceae</taxon>
        <taxon>Methanocalculus</taxon>
    </lineage>
</organism>
<dbReference type="Gene3D" id="3.40.470.10">
    <property type="entry name" value="Uracil-DNA glycosylase-like domain"/>
    <property type="match status" value="1"/>
</dbReference>
<comment type="caution">
    <text evidence="5">The sequence shown here is derived from an EMBL/GenBank/DDBJ whole genome shotgun (WGS) entry which is preliminary data.</text>
</comment>
<dbReference type="AlphaFoldDB" id="A0A8J8B4G4"/>
<keyword evidence="6" id="KW-1185">Reference proteome</keyword>
<dbReference type="PANTHER" id="PTHR12159">
    <property type="entry name" value="G/T AND G/U MISMATCH-SPECIFIC DNA GLYCOSYLASE"/>
    <property type="match status" value="1"/>
</dbReference>
<evidence type="ECO:0000259" key="4">
    <source>
        <dbReference type="Pfam" id="PF03167"/>
    </source>
</evidence>
<dbReference type="Proteomes" id="UP000730161">
    <property type="component" value="Unassembled WGS sequence"/>
</dbReference>
<evidence type="ECO:0000256" key="1">
    <source>
        <dbReference type="ARBA" id="ARBA00022763"/>
    </source>
</evidence>
<dbReference type="Pfam" id="PF03167">
    <property type="entry name" value="UDG"/>
    <property type="match status" value="1"/>
</dbReference>
<gene>
    <name evidence="5" type="ORF">RJ53_00245</name>
</gene>
<keyword evidence="3" id="KW-0234">DNA repair</keyword>
<dbReference type="GO" id="GO:0006285">
    <property type="term" value="P:base-excision repair, AP site formation"/>
    <property type="evidence" value="ECO:0007669"/>
    <property type="project" value="InterPro"/>
</dbReference>
<dbReference type="GO" id="GO:0004844">
    <property type="term" value="F:uracil DNA N-glycosylase activity"/>
    <property type="evidence" value="ECO:0007669"/>
    <property type="project" value="TreeGrafter"/>
</dbReference>
<evidence type="ECO:0000313" key="5">
    <source>
        <dbReference type="EMBL" id="MBR1368004.1"/>
    </source>
</evidence>
<dbReference type="GO" id="GO:0008263">
    <property type="term" value="F:pyrimidine-specific mismatch base pair DNA N-glycosylase activity"/>
    <property type="evidence" value="ECO:0007669"/>
    <property type="project" value="TreeGrafter"/>
</dbReference>
<name>A0A8J8B4G4_9EURY</name>
<sequence>MSQQNFVDHENELQFLKDRHQSEENEWVINPHNHKQMHILEDILAHNLSIVFCGSAASRKSAERGCYYCGPGNKFWTQFSIITGAENVFPVSIEDCRIVLQYKIGLTDLNKTESGSDKSLSKEQYDRERFIRAMLEYDPQYIVFNGKAAATYALQKRRVTYGVQSDMIGESSVFVAPSTSGLSAKDWKSHGEACWGRIREIYRQLKEGD</sequence>
<keyword evidence="1" id="KW-0227">DNA damage</keyword>
<dbReference type="SUPFAM" id="SSF52141">
    <property type="entry name" value="Uracil-DNA glycosylase-like"/>
    <property type="match status" value="1"/>
</dbReference>
<reference evidence="5" key="1">
    <citation type="submission" date="2014-12" db="EMBL/GenBank/DDBJ databases">
        <authorList>
            <person name="Huang H.-H."/>
            <person name="Chen S.-C."/>
            <person name="Lai M.-C."/>
        </authorList>
    </citation>
    <scope>NUCLEOTIDE SEQUENCE</scope>
    <source>
        <strain evidence="5">K1F9705b</strain>
    </source>
</reference>
<protein>
    <recommendedName>
        <fullName evidence="4">Uracil-DNA glycosylase-like domain-containing protein</fullName>
    </recommendedName>
</protein>
<dbReference type="CDD" id="cd10028">
    <property type="entry name" value="UDG-F2_TDG_MUG"/>
    <property type="match status" value="1"/>
</dbReference>
<dbReference type="InterPro" id="IPR005122">
    <property type="entry name" value="Uracil-DNA_glycosylase-like"/>
</dbReference>